<dbReference type="InterPro" id="IPR001633">
    <property type="entry name" value="EAL_dom"/>
</dbReference>
<name>A0A318SNC8_9BURK</name>
<dbReference type="Pfam" id="PF00990">
    <property type="entry name" value="GGDEF"/>
    <property type="match status" value="1"/>
</dbReference>
<evidence type="ECO:0000313" key="3">
    <source>
        <dbReference type="Proteomes" id="UP000247540"/>
    </source>
</evidence>
<dbReference type="AlphaFoldDB" id="A0A318SNC8"/>
<dbReference type="InterPro" id="IPR050706">
    <property type="entry name" value="Cyclic-di-GMP_PDE-like"/>
</dbReference>
<dbReference type="InterPro" id="IPR035919">
    <property type="entry name" value="EAL_sf"/>
</dbReference>
<dbReference type="PANTHER" id="PTHR33121">
    <property type="entry name" value="CYCLIC DI-GMP PHOSPHODIESTERASE PDEF"/>
    <property type="match status" value="1"/>
</dbReference>
<dbReference type="Proteomes" id="UP000247540">
    <property type="component" value="Unassembled WGS sequence"/>
</dbReference>
<organism evidence="2 3">
    <name type="scientific">Xylophilus ampelinus</name>
    <dbReference type="NCBI Taxonomy" id="54067"/>
    <lineage>
        <taxon>Bacteria</taxon>
        <taxon>Pseudomonadati</taxon>
        <taxon>Pseudomonadota</taxon>
        <taxon>Betaproteobacteria</taxon>
        <taxon>Burkholderiales</taxon>
        <taxon>Xylophilus</taxon>
    </lineage>
</organism>
<evidence type="ECO:0000313" key="2">
    <source>
        <dbReference type="EMBL" id="PYE78420.1"/>
    </source>
</evidence>
<dbReference type="EMBL" id="QJTC01000007">
    <property type="protein sequence ID" value="PYE78420.1"/>
    <property type="molecule type" value="Genomic_DNA"/>
</dbReference>
<dbReference type="Pfam" id="PF01590">
    <property type="entry name" value="GAF"/>
    <property type="match status" value="1"/>
</dbReference>
<dbReference type="OrthoDB" id="9813903at2"/>
<dbReference type="CDD" id="cd01948">
    <property type="entry name" value="EAL"/>
    <property type="match status" value="1"/>
</dbReference>
<dbReference type="InterPro" id="IPR029787">
    <property type="entry name" value="Nucleotide_cyclase"/>
</dbReference>
<dbReference type="InterPro" id="IPR000160">
    <property type="entry name" value="GGDEF_dom"/>
</dbReference>
<dbReference type="PROSITE" id="PS50883">
    <property type="entry name" value="EAL"/>
    <property type="match status" value="1"/>
</dbReference>
<dbReference type="InterPro" id="IPR043128">
    <property type="entry name" value="Rev_trsase/Diguanyl_cyclase"/>
</dbReference>
<dbReference type="Gene3D" id="3.30.450.40">
    <property type="match status" value="1"/>
</dbReference>
<protein>
    <submittedName>
        <fullName evidence="2">Diguanylate cyclase/phosphodiesterase with GAF sensor</fullName>
    </submittedName>
</protein>
<dbReference type="GO" id="GO:0071111">
    <property type="term" value="F:cyclic-guanylate-specific phosphodiesterase activity"/>
    <property type="evidence" value="ECO:0007669"/>
    <property type="project" value="InterPro"/>
</dbReference>
<comment type="caution">
    <text evidence="2">The sequence shown here is derived from an EMBL/GenBank/DDBJ whole genome shotgun (WGS) entry which is preliminary data.</text>
</comment>
<accession>A0A318SNC8</accession>
<dbReference type="RefSeq" id="WP_110465221.1">
    <property type="nucleotide sequence ID" value="NZ_JAMOFZ010000007.1"/>
</dbReference>
<dbReference type="PANTHER" id="PTHR33121:SF19">
    <property type="entry name" value="CYCLIC DI-GMP PHOSPHODIESTERASE PA2567"/>
    <property type="match status" value="1"/>
</dbReference>
<gene>
    <name evidence="2" type="ORF">DFQ15_10770</name>
</gene>
<feature type="domain" description="EAL" evidence="1">
    <location>
        <begin position="339"/>
        <end position="592"/>
    </location>
</feature>
<reference evidence="2 3" key="1">
    <citation type="submission" date="2018-06" db="EMBL/GenBank/DDBJ databases">
        <title>Genomic Encyclopedia of Type Strains, Phase III (KMG-III): the genomes of soil and plant-associated and newly described type strains.</title>
        <authorList>
            <person name="Whitman W."/>
        </authorList>
    </citation>
    <scope>NUCLEOTIDE SEQUENCE [LARGE SCALE GENOMIC DNA]</scope>
    <source>
        <strain evidence="2 3">CECT 7646</strain>
    </source>
</reference>
<dbReference type="InterPro" id="IPR003018">
    <property type="entry name" value="GAF"/>
</dbReference>
<dbReference type="Pfam" id="PF00563">
    <property type="entry name" value="EAL"/>
    <property type="match status" value="1"/>
</dbReference>
<dbReference type="SMART" id="SM00052">
    <property type="entry name" value="EAL"/>
    <property type="match status" value="1"/>
</dbReference>
<keyword evidence="3" id="KW-1185">Reference proteome</keyword>
<proteinExistence type="predicted"/>
<dbReference type="SUPFAM" id="SSF141868">
    <property type="entry name" value="EAL domain-like"/>
    <property type="match status" value="1"/>
</dbReference>
<dbReference type="SUPFAM" id="SSF55073">
    <property type="entry name" value="Nucleotide cyclase"/>
    <property type="match status" value="1"/>
</dbReference>
<dbReference type="SMART" id="SM00065">
    <property type="entry name" value="GAF"/>
    <property type="match status" value="1"/>
</dbReference>
<dbReference type="Gene3D" id="3.30.70.270">
    <property type="match status" value="1"/>
</dbReference>
<sequence>MAQCKRDDPLEEEARLAALQSTGLLDTPASEAFDRITRLASDLFGVPTALVSLVDRERQWFKSRVGLAVGQTHRRDSFCSIAIEQPADILVVEDALLDPRFSRNPLVLGEPHIRFYAGAPLVLQSGHALGSLCIIDRQPRSFSAAQRAQLQDLAALTVTQIDIARMFGRVDETTHLPNLARFEDDLQDLCLAHPGEERTLVMAEFLAYDALLDASRAMGRGPLDQRMRSAARMLQQRVNARSRLYHVGMARFAFFLQGAGRAWQTAFVDGLLEEVAAPVPGDVTMLELQPRAGLVLFALTPDEAQDVARKASVALHETQLQGRTLVYYEAGADARYRRSYALLHDLQRAMGEGEFFLVYQPKLDVAMLRYTGVEALVRWNHRSFGLVSPFEFIPLVEGTALIHLLTEWVLHTALAQLARWDAEGGTPLGMAVNVSARNLEHPGFARMLANACALHGIAPARLQIECTENAVLTGSATVQALERARALGVEVALDDFGVGYCNLACLHSMPAGLLKLDRSLVDPIATDVRALAVLRAVISIGQTLGYRLLAEGVETAEVFDQLVAMGCDEMQGYYLCRPVAADAVLPFVQQWNASVALEE</sequence>
<dbReference type="Gene3D" id="3.20.20.450">
    <property type="entry name" value="EAL domain"/>
    <property type="match status" value="1"/>
</dbReference>
<dbReference type="SUPFAM" id="SSF55781">
    <property type="entry name" value="GAF domain-like"/>
    <property type="match status" value="1"/>
</dbReference>
<evidence type="ECO:0000259" key="1">
    <source>
        <dbReference type="PROSITE" id="PS50883"/>
    </source>
</evidence>
<dbReference type="InterPro" id="IPR029016">
    <property type="entry name" value="GAF-like_dom_sf"/>
</dbReference>